<keyword evidence="1" id="KW-0472">Membrane</keyword>
<dbReference type="GO" id="GO:0080120">
    <property type="term" value="P:CAAX-box protein maturation"/>
    <property type="evidence" value="ECO:0007669"/>
    <property type="project" value="UniProtKB-ARBA"/>
</dbReference>
<sequence length="290" mass="32371">MDEKILKKPVASCLTIFAILIMVHGFEAIVLRMDETVIGENFINKVFGIVLLCIVLNLINWKWSDIGFARNGFTKSICLGFALAIISFIVSYSIEIFILRSKGKVTDFGVFTTGFSLTGEAEVHRGIGFILMCVFFNIINVLMEEGTFRGLFNKLVATNHSIKFALVFQAVLFGIWHIVTPLHNLIDGDINLVAFVGLGVGYIILAGLMGIKWGLMYQMTGSLYAGMADHFFNNCIATNLLHVVTESGIDEMMIIRVMVAQLLSFVIVLTGWKRLKRDAIKLPYPNEEEN</sequence>
<feature type="transmembrane region" description="Helical" evidence="1">
    <location>
        <begin position="164"/>
        <end position="186"/>
    </location>
</feature>
<feature type="transmembrane region" description="Helical" evidence="1">
    <location>
        <begin position="253"/>
        <end position="272"/>
    </location>
</feature>
<dbReference type="InterPro" id="IPR003675">
    <property type="entry name" value="Rce1/LyrA-like_dom"/>
</dbReference>
<dbReference type="RefSeq" id="WP_090162909.1">
    <property type="nucleotide sequence ID" value="NZ_FMWK01000009.1"/>
</dbReference>
<keyword evidence="1" id="KW-1133">Transmembrane helix</keyword>
<reference evidence="3 4" key="1">
    <citation type="submission" date="2016-10" db="EMBL/GenBank/DDBJ databases">
        <authorList>
            <person name="de Groot N.N."/>
        </authorList>
    </citation>
    <scope>NUCLEOTIDE SEQUENCE [LARGE SCALE GENOMIC DNA]</scope>
    <source>
        <strain evidence="3 4">DSM 10317</strain>
    </source>
</reference>
<evidence type="ECO:0000313" key="4">
    <source>
        <dbReference type="Proteomes" id="UP000199428"/>
    </source>
</evidence>
<evidence type="ECO:0000313" key="3">
    <source>
        <dbReference type="EMBL" id="SCZ79522.1"/>
    </source>
</evidence>
<feature type="transmembrane region" description="Helical" evidence="1">
    <location>
        <begin position="73"/>
        <end position="94"/>
    </location>
</feature>
<evidence type="ECO:0000259" key="2">
    <source>
        <dbReference type="Pfam" id="PF02517"/>
    </source>
</evidence>
<feature type="domain" description="CAAX prenyl protease 2/Lysostaphin resistance protein A-like" evidence="2">
    <location>
        <begin position="128"/>
        <end position="236"/>
    </location>
</feature>
<evidence type="ECO:0000256" key="1">
    <source>
        <dbReference type="SAM" id="Phobius"/>
    </source>
</evidence>
<accession>A0A1G5RZK0</accession>
<dbReference type="GO" id="GO:0004175">
    <property type="term" value="F:endopeptidase activity"/>
    <property type="evidence" value="ECO:0007669"/>
    <property type="project" value="UniProtKB-ARBA"/>
</dbReference>
<dbReference type="Proteomes" id="UP000199428">
    <property type="component" value="Unassembled WGS sequence"/>
</dbReference>
<organism evidence="3 4">
    <name type="scientific">Pseudobutyrivibrio xylanivorans</name>
    <dbReference type="NCBI Taxonomy" id="185007"/>
    <lineage>
        <taxon>Bacteria</taxon>
        <taxon>Bacillati</taxon>
        <taxon>Bacillota</taxon>
        <taxon>Clostridia</taxon>
        <taxon>Lachnospirales</taxon>
        <taxon>Lachnospiraceae</taxon>
        <taxon>Pseudobutyrivibrio</taxon>
    </lineage>
</organism>
<dbReference type="Pfam" id="PF02517">
    <property type="entry name" value="Rce1-like"/>
    <property type="match status" value="1"/>
</dbReference>
<feature type="transmembrane region" description="Helical" evidence="1">
    <location>
        <begin position="192"/>
        <end position="211"/>
    </location>
</feature>
<feature type="transmembrane region" description="Helical" evidence="1">
    <location>
        <begin position="223"/>
        <end position="241"/>
    </location>
</feature>
<name>A0A1G5RZK0_PSEXY</name>
<feature type="transmembrane region" description="Helical" evidence="1">
    <location>
        <begin position="123"/>
        <end position="143"/>
    </location>
</feature>
<dbReference type="AlphaFoldDB" id="A0A1G5RZK0"/>
<proteinExistence type="predicted"/>
<keyword evidence="1" id="KW-0812">Transmembrane</keyword>
<protein>
    <recommendedName>
        <fullName evidence="2">CAAX prenyl protease 2/Lysostaphin resistance protein A-like domain-containing protein</fullName>
    </recommendedName>
</protein>
<feature type="transmembrane region" description="Helical" evidence="1">
    <location>
        <begin position="41"/>
        <end position="61"/>
    </location>
</feature>
<gene>
    <name evidence="3" type="ORF">SAMN02910350_01817</name>
</gene>
<dbReference type="EMBL" id="FMWK01000009">
    <property type="protein sequence ID" value="SCZ79522.1"/>
    <property type="molecule type" value="Genomic_DNA"/>
</dbReference>